<evidence type="ECO:0000256" key="5">
    <source>
        <dbReference type="ARBA" id="ARBA00022980"/>
    </source>
</evidence>
<comment type="subcellular location">
    <subcellularLocation>
        <location evidence="1">Plastid</location>
    </subcellularLocation>
</comment>
<keyword evidence="3" id="KW-0699">rRNA-binding</keyword>
<keyword evidence="10" id="KW-0934">Plastid</keyword>
<dbReference type="GO" id="GO:0009536">
    <property type="term" value="C:plastid"/>
    <property type="evidence" value="ECO:0007669"/>
    <property type="project" value="UniProtKB-SubCell"/>
</dbReference>
<reference evidence="10" key="1">
    <citation type="journal article" date="2021" name="Genome Biol. Evol.">
        <title>Genomic rearrangements and sequence evolution across brown algal organelles.</title>
        <authorList>
            <person name="Starko S."/>
            <person name="Bringloe T.T."/>
            <person name="Gomez M.S."/>
            <person name="Darby H."/>
            <person name="Graham S.W."/>
            <person name="Martone P.T."/>
        </authorList>
    </citation>
    <scope>NUCLEOTIDE SEQUENCE</scope>
</reference>
<keyword evidence="6" id="KW-0687">Ribonucleoprotein</keyword>
<dbReference type="InterPro" id="IPR000851">
    <property type="entry name" value="Ribosomal_uS5"/>
</dbReference>
<gene>
    <name evidence="10" type="primary">rps5</name>
</gene>
<dbReference type="NCBIfam" id="TIGR01021">
    <property type="entry name" value="rpsE_bact"/>
    <property type="match status" value="1"/>
</dbReference>
<dbReference type="FunFam" id="3.30.230.10:FF:000002">
    <property type="entry name" value="30S ribosomal protein S5"/>
    <property type="match status" value="1"/>
</dbReference>
<dbReference type="GO" id="GO:0019843">
    <property type="term" value="F:rRNA binding"/>
    <property type="evidence" value="ECO:0007669"/>
    <property type="project" value="UniProtKB-KW"/>
</dbReference>
<evidence type="ECO:0000256" key="2">
    <source>
        <dbReference type="ARBA" id="ARBA00008945"/>
    </source>
</evidence>
<dbReference type="GO" id="GO:0006412">
    <property type="term" value="P:translation"/>
    <property type="evidence" value="ECO:0007669"/>
    <property type="project" value="InterPro"/>
</dbReference>
<geneLocation type="plastid" evidence="10"/>
<accession>A0A8F0F736</accession>
<evidence type="ECO:0000259" key="8">
    <source>
        <dbReference type="Pfam" id="PF00333"/>
    </source>
</evidence>
<protein>
    <recommendedName>
        <fullName evidence="7">Small ribosomal subunit protein uS5c</fullName>
    </recommendedName>
</protein>
<sequence length="167" mass="17729">MTTPNKKIRWEQRVVKVSRVSKVVKGGKKISFRATVVVGDMEEKVGVGVGKAEEVSTAIKKAETDAKKNVITIPIAEGKTIPHAMVGIAGGSKVFIRPAVPGTGVIAGGSVRIVLELAGIKNILSKQLGSNNPLNNARATIVALKSLNTIEQVMQKRQISLEQLLGK</sequence>
<name>A0A8F0F736_AKKLU</name>
<dbReference type="EMBL" id="MZ156027">
    <property type="protein sequence ID" value="QWK41734.1"/>
    <property type="molecule type" value="Genomic_DNA"/>
</dbReference>
<evidence type="ECO:0000256" key="4">
    <source>
        <dbReference type="ARBA" id="ARBA00022884"/>
    </source>
</evidence>
<dbReference type="GO" id="GO:0015935">
    <property type="term" value="C:small ribosomal subunit"/>
    <property type="evidence" value="ECO:0007669"/>
    <property type="project" value="InterPro"/>
</dbReference>
<proteinExistence type="inferred from homology"/>
<dbReference type="InterPro" id="IPR005324">
    <property type="entry name" value="Ribosomal_uS5_C"/>
</dbReference>
<evidence type="ECO:0000256" key="1">
    <source>
        <dbReference type="ARBA" id="ARBA00004474"/>
    </source>
</evidence>
<dbReference type="PANTHER" id="PTHR48432">
    <property type="entry name" value="S5 DRBM DOMAIN-CONTAINING PROTEIN"/>
    <property type="match status" value="1"/>
</dbReference>
<evidence type="ECO:0000256" key="3">
    <source>
        <dbReference type="ARBA" id="ARBA00022730"/>
    </source>
</evidence>
<dbReference type="Gene3D" id="3.30.160.20">
    <property type="match status" value="1"/>
</dbReference>
<evidence type="ECO:0000259" key="9">
    <source>
        <dbReference type="Pfam" id="PF03719"/>
    </source>
</evidence>
<dbReference type="InterPro" id="IPR013810">
    <property type="entry name" value="Ribosomal_uS5_N"/>
</dbReference>
<evidence type="ECO:0000256" key="7">
    <source>
        <dbReference type="ARBA" id="ARBA00035156"/>
    </source>
</evidence>
<keyword evidence="4" id="KW-0694">RNA-binding</keyword>
<dbReference type="Pfam" id="PF03719">
    <property type="entry name" value="Ribosomal_S5_C"/>
    <property type="match status" value="1"/>
</dbReference>
<dbReference type="Pfam" id="PF00333">
    <property type="entry name" value="Ribosomal_S5"/>
    <property type="match status" value="1"/>
</dbReference>
<organism evidence="10">
    <name type="scientific">Akkesiphycus lubricus</name>
    <name type="common">Brown alga</name>
    <dbReference type="NCBI Taxonomy" id="3022"/>
    <lineage>
        <taxon>Eukaryota</taxon>
        <taxon>Sar</taxon>
        <taxon>Stramenopiles</taxon>
        <taxon>Ochrophyta</taxon>
        <taxon>PX clade</taxon>
        <taxon>Phaeophyceae</taxon>
        <taxon>Laminariales</taxon>
        <taxon>Akkesiphycaceae</taxon>
        <taxon>Akkesiphycus</taxon>
    </lineage>
</organism>
<dbReference type="AlphaFoldDB" id="A0A8F0F736"/>
<dbReference type="Gene3D" id="3.30.230.10">
    <property type="match status" value="1"/>
</dbReference>
<feature type="domain" description="S5 DRBM" evidence="8">
    <location>
        <begin position="10"/>
        <end position="74"/>
    </location>
</feature>
<dbReference type="InterPro" id="IPR005712">
    <property type="entry name" value="Ribosomal_uS5_bac-type"/>
</dbReference>
<dbReference type="InterPro" id="IPR014721">
    <property type="entry name" value="Ribsml_uS5_D2-typ_fold_subgr"/>
</dbReference>
<keyword evidence="5 10" id="KW-0689">Ribosomal protein</keyword>
<comment type="similarity">
    <text evidence="2">Belongs to the universal ribosomal protein uS5 family.</text>
</comment>
<dbReference type="SUPFAM" id="SSF54211">
    <property type="entry name" value="Ribosomal protein S5 domain 2-like"/>
    <property type="match status" value="1"/>
</dbReference>
<dbReference type="PANTHER" id="PTHR48432:SF1">
    <property type="entry name" value="S5 DRBM DOMAIN-CONTAINING PROTEIN"/>
    <property type="match status" value="1"/>
</dbReference>
<dbReference type="InterPro" id="IPR020568">
    <property type="entry name" value="Ribosomal_Su5_D2-typ_SF"/>
</dbReference>
<evidence type="ECO:0000256" key="6">
    <source>
        <dbReference type="ARBA" id="ARBA00023274"/>
    </source>
</evidence>
<dbReference type="SUPFAM" id="SSF54768">
    <property type="entry name" value="dsRNA-binding domain-like"/>
    <property type="match status" value="1"/>
</dbReference>
<evidence type="ECO:0000313" key="10">
    <source>
        <dbReference type="EMBL" id="QWK41734.1"/>
    </source>
</evidence>
<dbReference type="GO" id="GO:0003735">
    <property type="term" value="F:structural constituent of ribosome"/>
    <property type="evidence" value="ECO:0007669"/>
    <property type="project" value="InterPro"/>
</dbReference>
<dbReference type="HAMAP" id="MF_01307_B">
    <property type="entry name" value="Ribosomal_uS5_B"/>
    <property type="match status" value="1"/>
</dbReference>
<feature type="domain" description="Small ribosomal subunit protein uS5 C-terminal" evidence="9">
    <location>
        <begin position="89"/>
        <end position="157"/>
    </location>
</feature>